<comment type="caution">
    <text evidence="3">The sequence shown here is derived from an EMBL/GenBank/DDBJ whole genome shotgun (WGS) entry which is preliminary data.</text>
</comment>
<organism evidence="3 4">
    <name type="scientific">Candidatus Magasanikbacteria bacterium CG10_big_fil_rev_8_21_14_0_10_47_10</name>
    <dbReference type="NCBI Taxonomy" id="1974652"/>
    <lineage>
        <taxon>Bacteria</taxon>
        <taxon>Candidatus Magasanikiibacteriota</taxon>
    </lineage>
</organism>
<evidence type="ECO:0000256" key="2">
    <source>
        <dbReference type="SAM" id="SignalP"/>
    </source>
</evidence>
<dbReference type="AlphaFoldDB" id="A0A2H0TRG8"/>
<evidence type="ECO:0000256" key="1">
    <source>
        <dbReference type="SAM" id="Phobius"/>
    </source>
</evidence>
<feature type="transmembrane region" description="Helical" evidence="1">
    <location>
        <begin position="63"/>
        <end position="86"/>
    </location>
</feature>
<dbReference type="Proteomes" id="UP000230154">
    <property type="component" value="Unassembled WGS sequence"/>
</dbReference>
<feature type="chain" id="PRO_5013856838" evidence="2">
    <location>
        <begin position="27"/>
        <end position="210"/>
    </location>
</feature>
<evidence type="ECO:0000313" key="3">
    <source>
        <dbReference type="EMBL" id="PIR74116.1"/>
    </source>
</evidence>
<keyword evidence="1" id="KW-0812">Transmembrane</keyword>
<accession>A0A2H0TRG8</accession>
<keyword evidence="2" id="KW-0732">Signal</keyword>
<reference evidence="4" key="1">
    <citation type="submission" date="2017-09" db="EMBL/GenBank/DDBJ databases">
        <title>Depth-based differentiation of microbial function through sediment-hosted aquifers and enrichment of novel symbionts in the deep terrestrial subsurface.</title>
        <authorList>
            <person name="Probst A.J."/>
            <person name="Ladd B."/>
            <person name="Jarett J.K."/>
            <person name="Geller-Mcgrath D.E."/>
            <person name="Sieber C.M.K."/>
            <person name="Emerson J.B."/>
            <person name="Anantharaman K."/>
            <person name="Thomas B.C."/>
            <person name="Malmstrom R."/>
            <person name="Stieglmeier M."/>
            <person name="Klingl A."/>
            <person name="Woyke T."/>
            <person name="Ryan C.M."/>
            <person name="Banfield J.F."/>
        </authorList>
    </citation>
    <scope>NUCLEOTIDE SEQUENCE [LARGE SCALE GENOMIC DNA]</scope>
</reference>
<proteinExistence type="predicted"/>
<dbReference type="EMBL" id="PFCB01000029">
    <property type="protein sequence ID" value="PIR74116.1"/>
    <property type="molecule type" value="Genomic_DNA"/>
</dbReference>
<evidence type="ECO:0000313" key="4">
    <source>
        <dbReference type="Proteomes" id="UP000230154"/>
    </source>
</evidence>
<keyword evidence="1" id="KW-0472">Membrane</keyword>
<dbReference type="Pfam" id="PF18895">
    <property type="entry name" value="T4SS_pilin"/>
    <property type="match status" value="1"/>
</dbReference>
<gene>
    <name evidence="3" type="ORF">COU35_04125</name>
</gene>
<keyword evidence="1" id="KW-1133">Transmembrane helix</keyword>
<sequence>MTAARYGTFLCLLAGVLFVTASPVSAQNRVNVQGAQGLLDQTVGQTGVPQTDIATGTGEVIKVVFQVAGIAFFILMVYAGFLWMTAQGNEDRVDKARNTLIGATIGLFIIVSSYALTNFIVSRVQPAAQGSGGGPSGGDLGGEGLGCCLDKTDENVIAGDIWAWRITTAADCQARGTDPNDQSDPYFGPNDWRFTAGLNASQCEIEYSQL</sequence>
<feature type="transmembrane region" description="Helical" evidence="1">
    <location>
        <begin position="98"/>
        <end position="116"/>
    </location>
</feature>
<feature type="signal peptide" evidence="2">
    <location>
        <begin position="1"/>
        <end position="26"/>
    </location>
</feature>
<protein>
    <submittedName>
        <fullName evidence="3">Uncharacterized protein</fullName>
    </submittedName>
</protein>
<name>A0A2H0TRG8_9BACT</name>
<dbReference type="InterPro" id="IPR043993">
    <property type="entry name" value="T4SS_pilin"/>
</dbReference>